<dbReference type="SUPFAM" id="SSF53335">
    <property type="entry name" value="S-adenosyl-L-methionine-dependent methyltransferases"/>
    <property type="match status" value="1"/>
</dbReference>
<organism evidence="2 3">
    <name type="scientific">Streptomyces lancefieldiae</name>
    <dbReference type="NCBI Taxonomy" id="3075520"/>
    <lineage>
        <taxon>Bacteria</taxon>
        <taxon>Bacillati</taxon>
        <taxon>Actinomycetota</taxon>
        <taxon>Actinomycetes</taxon>
        <taxon>Kitasatosporales</taxon>
        <taxon>Streptomycetaceae</taxon>
        <taxon>Streptomyces</taxon>
    </lineage>
</organism>
<reference evidence="2" key="1">
    <citation type="submission" date="2024-05" db="EMBL/GenBank/DDBJ databases">
        <title>30 novel species of actinomycetes from the DSMZ collection.</title>
        <authorList>
            <person name="Nouioui I."/>
        </authorList>
    </citation>
    <scope>NUCLEOTIDE SEQUENCE</scope>
    <source>
        <strain evidence="2">DSM 40712</strain>
    </source>
</reference>
<comment type="caution">
    <text evidence="2">The sequence shown here is derived from an EMBL/GenBank/DDBJ whole genome shotgun (WGS) entry which is preliminary data.</text>
</comment>
<dbReference type="RefSeq" id="WP_311570454.1">
    <property type="nucleotide sequence ID" value="NZ_JAVRFH010000001.1"/>
</dbReference>
<proteinExistence type="predicted"/>
<protein>
    <submittedName>
        <fullName evidence="2">Methyltransferase domain-containing protein</fullName>
    </submittedName>
</protein>
<evidence type="ECO:0000313" key="3">
    <source>
        <dbReference type="Proteomes" id="UP001180724"/>
    </source>
</evidence>
<keyword evidence="2" id="KW-0489">Methyltransferase</keyword>
<evidence type="ECO:0000313" key="2">
    <source>
        <dbReference type="EMBL" id="MDT0608865.1"/>
    </source>
</evidence>
<dbReference type="Gene3D" id="3.40.50.150">
    <property type="entry name" value="Vaccinia Virus protein VP39"/>
    <property type="match status" value="1"/>
</dbReference>
<feature type="compositionally biased region" description="Low complexity" evidence="1">
    <location>
        <begin position="83"/>
        <end position="104"/>
    </location>
</feature>
<accession>A0ABU3AG31</accession>
<keyword evidence="2" id="KW-0808">Transferase</keyword>
<dbReference type="InterPro" id="IPR029063">
    <property type="entry name" value="SAM-dependent_MTases_sf"/>
</dbReference>
<name>A0ABU3AG31_9ACTN</name>
<keyword evidence="3" id="KW-1185">Reference proteome</keyword>
<sequence>MPTSDAEGVDVIAAWNDPGARAVIHPTRGISEDAYEESGRIQAEMLAAEIPAGAKVMDFGCGDGRVAIPLRDLGYEVTGVDASSHTPTASRPRSSPASTGPSRPNRSRPPDRASCSPASSSRAPTHATYPPHSAAPTGNRDPTGARAMARYRKKPVEIEAVQWTEDVSMRELIDFTNGLVKLNDVDRDFHVYDRLHDTWVQFQYGDWIIKGVQGEFYPCRDDVFAATYKAVD</sequence>
<feature type="compositionally biased region" description="Low complexity" evidence="1">
    <location>
        <begin position="112"/>
        <end position="124"/>
    </location>
</feature>
<dbReference type="GO" id="GO:0008168">
    <property type="term" value="F:methyltransferase activity"/>
    <property type="evidence" value="ECO:0007669"/>
    <property type="project" value="UniProtKB-KW"/>
</dbReference>
<dbReference type="EMBL" id="JAVRFH010000001">
    <property type="protein sequence ID" value="MDT0608865.1"/>
    <property type="molecule type" value="Genomic_DNA"/>
</dbReference>
<dbReference type="Proteomes" id="UP001180724">
    <property type="component" value="Unassembled WGS sequence"/>
</dbReference>
<gene>
    <name evidence="2" type="ORF">RM812_01185</name>
</gene>
<dbReference type="Pfam" id="PF13489">
    <property type="entry name" value="Methyltransf_23"/>
    <property type="match status" value="1"/>
</dbReference>
<feature type="region of interest" description="Disordered" evidence="1">
    <location>
        <begin position="81"/>
        <end position="144"/>
    </location>
</feature>
<dbReference type="GO" id="GO:0032259">
    <property type="term" value="P:methylation"/>
    <property type="evidence" value="ECO:0007669"/>
    <property type="project" value="UniProtKB-KW"/>
</dbReference>
<evidence type="ECO:0000256" key="1">
    <source>
        <dbReference type="SAM" id="MobiDB-lite"/>
    </source>
</evidence>